<reference evidence="1 2" key="1">
    <citation type="submission" date="2018-06" db="EMBL/GenBank/DDBJ databases">
        <authorList>
            <consortium name="Pathogen Informatics"/>
            <person name="Doyle S."/>
        </authorList>
    </citation>
    <scope>NUCLEOTIDE SEQUENCE [LARGE SCALE GENOMIC DNA]</scope>
    <source>
        <strain evidence="1 2">NCTC13337</strain>
    </source>
</reference>
<protein>
    <submittedName>
        <fullName evidence="1">Uncharacterized protein</fullName>
    </submittedName>
</protein>
<dbReference type="Proteomes" id="UP000254601">
    <property type="component" value="Unassembled WGS sequence"/>
</dbReference>
<keyword evidence="2" id="KW-1185">Reference proteome</keyword>
<dbReference type="EMBL" id="UHIC01000001">
    <property type="protein sequence ID" value="SUO95177.1"/>
    <property type="molecule type" value="Genomic_DNA"/>
</dbReference>
<gene>
    <name evidence="1" type="ORF">NCTC13337_01140</name>
</gene>
<sequence>MQNFDFNKALKAIQAGKPSTGTDGVLAPLIK</sequence>
<proteinExistence type="predicted"/>
<accession>A0A380MUY1</accession>
<evidence type="ECO:0000313" key="1">
    <source>
        <dbReference type="EMBL" id="SUO95177.1"/>
    </source>
</evidence>
<organism evidence="1 2">
    <name type="scientific">Suttonella ornithocola</name>
    <dbReference type="NCBI Taxonomy" id="279832"/>
    <lineage>
        <taxon>Bacteria</taxon>
        <taxon>Pseudomonadati</taxon>
        <taxon>Pseudomonadota</taxon>
        <taxon>Gammaproteobacteria</taxon>
        <taxon>Cardiobacteriales</taxon>
        <taxon>Cardiobacteriaceae</taxon>
        <taxon>Suttonella</taxon>
    </lineage>
</organism>
<name>A0A380MUY1_9GAMM</name>
<dbReference type="AlphaFoldDB" id="A0A380MUY1"/>
<evidence type="ECO:0000313" key="2">
    <source>
        <dbReference type="Proteomes" id="UP000254601"/>
    </source>
</evidence>